<dbReference type="AlphaFoldDB" id="A0AAV3PKJ0"/>
<organism evidence="1 2">
    <name type="scientific">Lithospermum erythrorhizon</name>
    <name type="common">Purple gromwell</name>
    <name type="synonym">Lithospermum officinale var. erythrorhizon</name>
    <dbReference type="NCBI Taxonomy" id="34254"/>
    <lineage>
        <taxon>Eukaryota</taxon>
        <taxon>Viridiplantae</taxon>
        <taxon>Streptophyta</taxon>
        <taxon>Embryophyta</taxon>
        <taxon>Tracheophyta</taxon>
        <taxon>Spermatophyta</taxon>
        <taxon>Magnoliopsida</taxon>
        <taxon>eudicotyledons</taxon>
        <taxon>Gunneridae</taxon>
        <taxon>Pentapetalae</taxon>
        <taxon>asterids</taxon>
        <taxon>lamiids</taxon>
        <taxon>Boraginales</taxon>
        <taxon>Boraginaceae</taxon>
        <taxon>Boraginoideae</taxon>
        <taxon>Lithospermeae</taxon>
        <taxon>Lithospermum</taxon>
    </lineage>
</organism>
<protein>
    <submittedName>
        <fullName evidence="1">Uncharacterized protein</fullName>
    </submittedName>
</protein>
<name>A0AAV3PKJ0_LITER</name>
<evidence type="ECO:0000313" key="2">
    <source>
        <dbReference type="Proteomes" id="UP001454036"/>
    </source>
</evidence>
<gene>
    <name evidence="1" type="ORF">LIER_09598</name>
</gene>
<dbReference type="Proteomes" id="UP001454036">
    <property type="component" value="Unassembled WGS sequence"/>
</dbReference>
<sequence>MQAERTFFRQKARCTHLVEGDQSIKYFHAMVNKNKQKNSISYLIKGDGTRTTSKEEVATLLLDFFTGFMGTAYPSSPIDMDVLRAGPLVAPVSDYLSCSSF</sequence>
<dbReference type="EMBL" id="BAABME010001644">
    <property type="protein sequence ID" value="GAA0150723.1"/>
    <property type="molecule type" value="Genomic_DNA"/>
</dbReference>
<evidence type="ECO:0000313" key="1">
    <source>
        <dbReference type="EMBL" id="GAA0150723.1"/>
    </source>
</evidence>
<proteinExistence type="predicted"/>
<keyword evidence="2" id="KW-1185">Reference proteome</keyword>
<reference evidence="1 2" key="1">
    <citation type="submission" date="2024-01" db="EMBL/GenBank/DDBJ databases">
        <title>The complete chloroplast genome sequence of Lithospermum erythrorhizon: insights into the phylogenetic relationship among Boraginaceae species and the maternal lineages of purple gromwells.</title>
        <authorList>
            <person name="Okada T."/>
            <person name="Watanabe K."/>
        </authorList>
    </citation>
    <scope>NUCLEOTIDE SEQUENCE [LARGE SCALE GENOMIC DNA]</scope>
</reference>
<accession>A0AAV3PKJ0</accession>
<comment type="caution">
    <text evidence="1">The sequence shown here is derived from an EMBL/GenBank/DDBJ whole genome shotgun (WGS) entry which is preliminary data.</text>
</comment>